<gene>
    <name evidence="3" type="ORF">c7_L765</name>
</gene>
<dbReference type="PROSITE" id="PS50097">
    <property type="entry name" value="BTB"/>
    <property type="match status" value="1"/>
</dbReference>
<sequence length="627" mass="73157">MYANNTSQIINSTSESEVENIQIENKIILNVGGKKFNLKKKLLKYLNINYTRLQKITDDKKTQYFLDKDPYYFSKVIYFIKTYGFDKDAIYQNIDDCSDQLLSELGYYGLLDKTLAPKPKLKFKKIVSFPSRHSDIIKITAGNQLFMTTSSILSRSVFFENKLKINRSKQFYLNDVDPKIFRYVLNFLRSGEIYICNSEICTLLDNYGIDYDIIQKQTINENIISHYQQNSIQSTSQQLDLCVKKLDPKNLNSFGMPINYIDGKYYCPDNIFISASVENMNTIHTTSSMNFDSEIIFDLTNQNYGECIEDLILCIDIPVLKPIDRIQYVDDVEYKLVEYIYVVKTNGVKQEILFHSNGDLLYIYPMIYKKNHSDYHDLNDTITKNSKLLYNDNSGDNLIDIHRATLPLYFFREKQNHLPVKKMRESKLNCYLVVKMSPLSKLFQKTIKEIPLSNIFLMANFVELSDKLNIIDDKNSLIQVPINLEIKTNPMLYIYEKTHICKLPIEDVDDNTIYNTSILPLDKYGYIKDLFFVIIEEKNSETINEFSNSLIEFEILYLTNNPQNEKIIVPHIKLDSIMSNHYIPLKKLGHKLSTGIYYYSFSSDPNCSKMLGGLDGKEYVIRFKTKK</sequence>
<protein>
    <submittedName>
        <fullName evidence="3">Putative BTB_POZ domain-containing protein</fullName>
    </submittedName>
</protein>
<organism evidence="3">
    <name type="scientific">Megavirus courdo7</name>
    <dbReference type="NCBI Taxonomy" id="1128135"/>
    <lineage>
        <taxon>Viruses</taxon>
        <taxon>Varidnaviria</taxon>
        <taxon>Bamfordvirae</taxon>
        <taxon>Nucleocytoviricota</taxon>
        <taxon>Megaviricetes</taxon>
        <taxon>Imitervirales</taxon>
        <taxon>Mimiviridae</taxon>
        <taxon>Megamimivirinae</taxon>
        <taxon>Megavirus</taxon>
    </lineage>
</organism>
<dbReference type="PANTHER" id="PTHR11145">
    <property type="entry name" value="BTB/POZ DOMAIN-CONTAINING ADAPTER FOR CUL3-MEDIATED RHOA DEGRADATION PROTEIN FAMILY MEMBER"/>
    <property type="match status" value="1"/>
</dbReference>
<dbReference type="SMART" id="SM00225">
    <property type="entry name" value="BTB"/>
    <property type="match status" value="1"/>
</dbReference>
<dbReference type="GO" id="GO:0051260">
    <property type="term" value="P:protein homooligomerization"/>
    <property type="evidence" value="ECO:0007669"/>
    <property type="project" value="InterPro"/>
</dbReference>
<feature type="domain" description="BTB" evidence="2">
    <location>
        <begin position="134"/>
        <end position="197"/>
    </location>
</feature>
<evidence type="ECO:0000259" key="2">
    <source>
        <dbReference type="PROSITE" id="PS50097"/>
    </source>
</evidence>
<reference evidence="3" key="1">
    <citation type="submission" date="2011-10" db="EMBL/GenBank/DDBJ databases">
        <title>Provirophages and transpovirons: unique mobilome of giant viruses.</title>
        <authorList>
            <person name="Desnues C."/>
            <person name="LaScola B."/>
            <person name="Yutin N."/>
            <person name="Fournous G."/>
            <person name="Koonin E."/>
            <person name="Raoult D."/>
        </authorList>
    </citation>
    <scope>NUCLEOTIDE SEQUENCE</scope>
    <source>
        <strain evidence="3">Mv13-c7</strain>
    </source>
</reference>
<accession>H2EBQ5</accession>
<evidence type="ECO:0000313" key="3">
    <source>
        <dbReference type="EMBL" id="AEX61828.1"/>
    </source>
</evidence>
<dbReference type="InterPro" id="IPR003131">
    <property type="entry name" value="T1-type_BTB"/>
</dbReference>
<proteinExistence type="inferred from homology"/>
<dbReference type="InterPro" id="IPR000210">
    <property type="entry name" value="BTB/POZ_dom"/>
</dbReference>
<dbReference type="Pfam" id="PF02214">
    <property type="entry name" value="BTB_2"/>
    <property type="match status" value="1"/>
</dbReference>
<dbReference type="PANTHER" id="PTHR11145:SF8">
    <property type="entry name" value="RE57120P"/>
    <property type="match status" value="1"/>
</dbReference>
<dbReference type="Gene3D" id="3.30.710.10">
    <property type="entry name" value="Potassium Channel Kv1.1, Chain A"/>
    <property type="match status" value="2"/>
</dbReference>
<dbReference type="EMBL" id="JN885991">
    <property type="protein sequence ID" value="AEX61828.1"/>
    <property type="molecule type" value="Genomic_DNA"/>
</dbReference>
<name>H2EBQ5_9VIRU</name>
<dbReference type="SUPFAM" id="SSF54695">
    <property type="entry name" value="POZ domain"/>
    <property type="match status" value="2"/>
</dbReference>
<dbReference type="InterPro" id="IPR011333">
    <property type="entry name" value="SKP1/BTB/POZ_sf"/>
</dbReference>
<comment type="similarity">
    <text evidence="1">Belongs to the mimivirus BTB/WD family.</text>
</comment>
<evidence type="ECO:0000256" key="1">
    <source>
        <dbReference type="ARBA" id="ARBA00006497"/>
    </source>
</evidence>
<dbReference type="InterPro" id="IPR045068">
    <property type="entry name" value="BACURD1-3"/>
</dbReference>